<evidence type="ECO:0000313" key="3">
    <source>
        <dbReference type="Proteomes" id="UP000000560"/>
    </source>
</evidence>
<evidence type="ECO:0000313" key="2">
    <source>
        <dbReference type="EMBL" id="CBF87129.1"/>
    </source>
</evidence>
<dbReference type="InParanoid" id="C8VPW3"/>
<dbReference type="EMBL" id="BN001307">
    <property type="protein sequence ID" value="CBF87129.1"/>
    <property type="molecule type" value="Genomic_DNA"/>
</dbReference>
<reference evidence="3" key="2">
    <citation type="journal article" date="2009" name="Fungal Genet. Biol.">
        <title>The 2008 update of the Aspergillus nidulans genome annotation: a community effort.</title>
        <authorList>
            <person name="Wortman J.R."/>
            <person name="Gilsenan J.M."/>
            <person name="Joardar V."/>
            <person name="Deegan J."/>
            <person name="Clutterbuck J."/>
            <person name="Andersen M.R."/>
            <person name="Archer D."/>
            <person name="Bencina M."/>
            <person name="Braus G."/>
            <person name="Coutinho P."/>
            <person name="von Dohren H."/>
            <person name="Doonan J."/>
            <person name="Driessen A.J."/>
            <person name="Durek P."/>
            <person name="Espeso E."/>
            <person name="Fekete E."/>
            <person name="Flipphi M."/>
            <person name="Estrada C.G."/>
            <person name="Geysens S."/>
            <person name="Goldman G."/>
            <person name="de Groot P.W."/>
            <person name="Hansen K."/>
            <person name="Harris S.D."/>
            <person name="Heinekamp T."/>
            <person name="Helmstaedt K."/>
            <person name="Henrissat B."/>
            <person name="Hofmann G."/>
            <person name="Homan T."/>
            <person name="Horio T."/>
            <person name="Horiuchi H."/>
            <person name="James S."/>
            <person name="Jones M."/>
            <person name="Karaffa L."/>
            <person name="Karanyi Z."/>
            <person name="Kato M."/>
            <person name="Keller N."/>
            <person name="Kelly D.E."/>
            <person name="Kiel J.A."/>
            <person name="Kim J.M."/>
            <person name="van der Klei I.J."/>
            <person name="Klis F.M."/>
            <person name="Kovalchuk A."/>
            <person name="Krasevec N."/>
            <person name="Kubicek C.P."/>
            <person name="Liu B."/>
            <person name="Maccabe A."/>
            <person name="Meyer V."/>
            <person name="Mirabito P."/>
            <person name="Miskei M."/>
            <person name="Mos M."/>
            <person name="Mullins J."/>
            <person name="Nelson D.R."/>
            <person name="Nielsen J."/>
            <person name="Oakley B.R."/>
            <person name="Osmani S.A."/>
            <person name="Pakula T."/>
            <person name="Paszewski A."/>
            <person name="Paulsen I."/>
            <person name="Pilsyk S."/>
            <person name="Pocsi I."/>
            <person name="Punt P.J."/>
            <person name="Ram A.F."/>
            <person name="Ren Q."/>
            <person name="Robellet X."/>
            <person name="Robson G."/>
            <person name="Seiboth B."/>
            <person name="van Solingen P."/>
            <person name="Specht T."/>
            <person name="Sun J."/>
            <person name="Taheri-Talesh N."/>
            <person name="Takeshita N."/>
            <person name="Ussery D."/>
            <person name="vanKuyk P.A."/>
            <person name="Visser H."/>
            <person name="van de Vondervoort P.J."/>
            <person name="de Vries R.P."/>
            <person name="Walton J."/>
            <person name="Xiang X."/>
            <person name="Xiong Y."/>
            <person name="Zeng A.P."/>
            <person name="Brandt B.W."/>
            <person name="Cornell M.J."/>
            <person name="van den Hondel C.A."/>
            <person name="Visser J."/>
            <person name="Oliver S.G."/>
            <person name="Turner G."/>
        </authorList>
    </citation>
    <scope>GENOME REANNOTATION</scope>
    <source>
        <strain evidence="3">FGSC A4 / ATCC 38163 / CBS 112.46 / NRRL 194 / M139</strain>
    </source>
</reference>
<evidence type="ECO:0000256" key="1">
    <source>
        <dbReference type="SAM" id="MobiDB-lite"/>
    </source>
</evidence>
<dbReference type="AlphaFoldDB" id="C8VPW3"/>
<gene>
    <name evidence="2" type="ORF">ANIA_11350</name>
</gene>
<organism evidence="2 3">
    <name type="scientific">Emericella nidulans (strain FGSC A4 / ATCC 38163 / CBS 112.46 / NRRL 194 / M139)</name>
    <name type="common">Aspergillus nidulans</name>
    <dbReference type="NCBI Taxonomy" id="227321"/>
    <lineage>
        <taxon>Eukaryota</taxon>
        <taxon>Fungi</taxon>
        <taxon>Dikarya</taxon>
        <taxon>Ascomycota</taxon>
        <taxon>Pezizomycotina</taxon>
        <taxon>Eurotiomycetes</taxon>
        <taxon>Eurotiomycetidae</taxon>
        <taxon>Eurotiales</taxon>
        <taxon>Aspergillaceae</taxon>
        <taxon>Aspergillus</taxon>
        <taxon>Aspergillus subgen. Nidulantes</taxon>
    </lineage>
</organism>
<dbReference type="RefSeq" id="XP_050468929.1">
    <property type="nucleotide sequence ID" value="XM_050613088.1"/>
</dbReference>
<dbReference type="KEGG" id="ani:ANIA_11350"/>
<name>C8VPW3_EMENI</name>
<feature type="region of interest" description="Disordered" evidence="1">
    <location>
        <begin position="27"/>
        <end position="50"/>
    </location>
</feature>
<dbReference type="GeneID" id="74896951"/>
<dbReference type="HOGENOM" id="CLU_3125016_0_0_1"/>
<reference evidence="3" key="1">
    <citation type="journal article" date="2005" name="Nature">
        <title>Sequencing of Aspergillus nidulans and comparative analysis with A. fumigatus and A. oryzae.</title>
        <authorList>
            <person name="Galagan J.E."/>
            <person name="Calvo S.E."/>
            <person name="Cuomo C."/>
            <person name="Ma L.J."/>
            <person name="Wortman J.R."/>
            <person name="Batzoglou S."/>
            <person name="Lee S.I."/>
            <person name="Basturkmen M."/>
            <person name="Spevak C.C."/>
            <person name="Clutterbuck J."/>
            <person name="Kapitonov V."/>
            <person name="Jurka J."/>
            <person name="Scazzocchio C."/>
            <person name="Farman M."/>
            <person name="Butler J."/>
            <person name="Purcell S."/>
            <person name="Harris S."/>
            <person name="Braus G.H."/>
            <person name="Draht O."/>
            <person name="Busch S."/>
            <person name="D'Enfert C."/>
            <person name="Bouchier C."/>
            <person name="Goldman G.H."/>
            <person name="Bell-Pedersen D."/>
            <person name="Griffiths-Jones S."/>
            <person name="Doonan J.H."/>
            <person name="Yu J."/>
            <person name="Vienken K."/>
            <person name="Pain A."/>
            <person name="Freitag M."/>
            <person name="Selker E.U."/>
            <person name="Archer D.B."/>
            <person name="Penalva M.A."/>
            <person name="Oakley B.R."/>
            <person name="Momany M."/>
            <person name="Tanaka T."/>
            <person name="Kumagai T."/>
            <person name="Asai K."/>
            <person name="Machida M."/>
            <person name="Nierman W.C."/>
            <person name="Denning D.W."/>
            <person name="Caddick M."/>
            <person name="Hynes M."/>
            <person name="Paoletti M."/>
            <person name="Fischer R."/>
            <person name="Miller B."/>
            <person name="Dyer P."/>
            <person name="Sachs M.S."/>
            <person name="Osmani S.A."/>
            <person name="Birren B.W."/>
        </authorList>
    </citation>
    <scope>NUCLEOTIDE SEQUENCE [LARGE SCALE GENOMIC DNA]</scope>
    <source>
        <strain evidence="3">FGSC A4 / ATCC 38163 / CBS 112.46 / NRRL 194 / M139</strain>
    </source>
</reference>
<dbReference type="Proteomes" id="UP000000560">
    <property type="component" value="Chromosome VII"/>
</dbReference>
<keyword evidence="3" id="KW-1185">Reference proteome</keyword>
<accession>C8VPW3</accession>
<proteinExistence type="predicted"/>
<protein>
    <submittedName>
        <fullName evidence="2">Uncharacterized protein</fullName>
    </submittedName>
</protein>
<sequence length="50" mass="5507">MSMELQQLMIAAGDSQIRCSVSVQPRTARGYPAEQTTFQPGRPLRQSGRA</sequence>